<dbReference type="InterPro" id="IPR006311">
    <property type="entry name" value="TAT_signal"/>
</dbReference>
<dbReference type="Gene3D" id="3.30.365.10">
    <property type="entry name" value="Aldehyde oxidase/xanthine dehydrogenase, molybdopterin binding domain"/>
    <property type="match status" value="4"/>
</dbReference>
<proteinExistence type="predicted"/>
<gene>
    <name evidence="2" type="ORF">HHA04nite_29070</name>
</gene>
<reference evidence="2 3" key="1">
    <citation type="submission" date="2019-07" db="EMBL/GenBank/DDBJ databases">
        <title>Whole genome shotgun sequence of Halomonas halophila NBRC 102604.</title>
        <authorList>
            <person name="Hosoyama A."/>
            <person name="Uohara A."/>
            <person name="Ohji S."/>
            <person name="Ichikawa N."/>
        </authorList>
    </citation>
    <scope>NUCLEOTIDE SEQUENCE [LARGE SCALE GENOMIC DNA]</scope>
    <source>
        <strain evidence="2 3">NBRC 102604</strain>
    </source>
</reference>
<evidence type="ECO:0000313" key="2">
    <source>
        <dbReference type="EMBL" id="GEK74363.1"/>
    </source>
</evidence>
<dbReference type="Pfam" id="PF02738">
    <property type="entry name" value="MoCoBD_1"/>
    <property type="match status" value="1"/>
</dbReference>
<accession>A0ABQ0U778</accession>
<evidence type="ECO:0000259" key="1">
    <source>
        <dbReference type="SMART" id="SM01008"/>
    </source>
</evidence>
<feature type="domain" description="Aldehyde oxidase/xanthine dehydrogenase a/b hammerhead" evidence="1">
    <location>
        <begin position="228"/>
        <end position="312"/>
    </location>
</feature>
<comment type="caution">
    <text evidence="2">The sequence shown here is derived from an EMBL/GenBank/DDBJ whole genome shotgun (WGS) entry which is preliminary data.</text>
</comment>
<dbReference type="PROSITE" id="PS51318">
    <property type="entry name" value="TAT"/>
    <property type="match status" value="1"/>
</dbReference>
<sequence>MHVLKQQAQSRAAAALSTVNVSRRGFMKGASGLALGLYIAPLLGRNGQARAAGQTGEQGEFAPNAFVRVTPEGEVVVIAKHIEMGQGTYTGLATLVAEELDADWASVRVEGAPADTQRYQNLAFGIQGTGGSTSIANSFEQMRQAGAKARAMLVGAAAERLDVPPGSLSVNQSKVIHEASRRELGFGELAEAAADQPVPDEVTLKSPEQFTLIGKQRLMRQDSPAKTDGSARFTQDVQLDGMLIAVPAHPPRFGSRLTGVDDAEALKVPGVVASVRFPSPTRDGDLVAVLATNTWAAIKGRDALTLEWDDSQAFTLGSEALEADYRERAGQPGDTVTDRGDASAALNEADQVIEADYVVPYLAHAAMEPLNCVVDLKDDHVNILNGEQWQTLDQQQVAKLLDLPPEQVRIQQLFAGGSFGRRANPVSDYVLEAVAIALAARDQGQAVPIKMVWTREDDTRGGHYRPFNYHRARLALDADGNLTAWHQRLVGQSIMTGTPMESMMVKDGIDPTSVEGVAELAYGVPSLNVELHTPSDIGVPVQWWRSVGHTHTGFSTESLIDEAAAAAGQDPYRYRRERLHERPRWQGVLDLAAEKAGWSTPLEGGAEGMKRGRGIAVHESFDSYVAQVAEVTVDADGQLKVDRVVCAVDCGLAINPDMVRAQMEGGIGFALAAALHSELTLDDGQVQQSNFHDFQVLRLNEMPQIEVHIVPSAEAPTGVGEPGVPPLAPAVTNAIFAATSQRIRRLPIANQLKG</sequence>
<dbReference type="PIRSF" id="PIRSF036389">
    <property type="entry name" value="IOR_B"/>
    <property type="match status" value="1"/>
</dbReference>
<dbReference type="InterPro" id="IPR046867">
    <property type="entry name" value="AldOxase/xan_DH_MoCoBD2"/>
</dbReference>
<dbReference type="InterPro" id="IPR000674">
    <property type="entry name" value="Ald_Oxase/Xan_DH_a/b"/>
</dbReference>
<dbReference type="SMART" id="SM01008">
    <property type="entry name" value="Ald_Xan_dh_C"/>
    <property type="match status" value="1"/>
</dbReference>
<dbReference type="PANTHER" id="PTHR47495:SF2">
    <property type="entry name" value="ALDEHYDE DEHYDROGENASE"/>
    <property type="match status" value="1"/>
</dbReference>
<dbReference type="SUPFAM" id="SSF56003">
    <property type="entry name" value="Molybdenum cofactor-binding domain"/>
    <property type="match status" value="2"/>
</dbReference>
<evidence type="ECO:0000313" key="3">
    <source>
        <dbReference type="Proteomes" id="UP000321121"/>
    </source>
</evidence>
<dbReference type="EMBL" id="BJUS01000042">
    <property type="protein sequence ID" value="GEK74363.1"/>
    <property type="molecule type" value="Genomic_DNA"/>
</dbReference>
<name>A0ABQ0U778_9GAMM</name>
<dbReference type="InterPro" id="IPR008274">
    <property type="entry name" value="AldOxase/xan_DH_MoCoBD1"/>
</dbReference>
<dbReference type="InterPro" id="IPR037165">
    <property type="entry name" value="AldOxase/xan_DH_Mopterin-bd_sf"/>
</dbReference>
<dbReference type="Proteomes" id="UP000321121">
    <property type="component" value="Unassembled WGS sequence"/>
</dbReference>
<dbReference type="Gene3D" id="3.90.1170.50">
    <property type="entry name" value="Aldehyde oxidase/xanthine dehydrogenase, a/b hammerhead"/>
    <property type="match status" value="1"/>
</dbReference>
<protein>
    <submittedName>
        <fullName evidence="2">Exported oxidoreductase subunit</fullName>
    </submittedName>
</protein>
<dbReference type="RefSeq" id="WP_146910027.1">
    <property type="nucleotide sequence ID" value="NZ_BJUS01000042.1"/>
</dbReference>
<keyword evidence="3" id="KW-1185">Reference proteome</keyword>
<organism evidence="2 3">
    <name type="scientific">Halomonas halophila</name>
    <dbReference type="NCBI Taxonomy" id="29573"/>
    <lineage>
        <taxon>Bacteria</taxon>
        <taxon>Pseudomonadati</taxon>
        <taxon>Pseudomonadota</taxon>
        <taxon>Gammaproteobacteria</taxon>
        <taxon>Oceanospirillales</taxon>
        <taxon>Halomonadaceae</taxon>
        <taxon>Halomonas</taxon>
    </lineage>
</organism>
<dbReference type="Pfam" id="PF20256">
    <property type="entry name" value="MoCoBD_2"/>
    <property type="match status" value="2"/>
</dbReference>
<dbReference type="InterPro" id="IPR052516">
    <property type="entry name" value="N-heterocyclic_Hydroxylase"/>
</dbReference>
<dbReference type="InterPro" id="IPR012368">
    <property type="entry name" value="OxRdtase_Mopterin-bd_su_IorB"/>
</dbReference>
<dbReference type="PANTHER" id="PTHR47495">
    <property type="entry name" value="ALDEHYDE DEHYDROGENASE"/>
    <property type="match status" value="1"/>
</dbReference>